<proteinExistence type="predicted"/>
<dbReference type="Pfam" id="PF03478">
    <property type="entry name" value="Beta-prop_KIB1-4"/>
    <property type="match status" value="1"/>
</dbReference>
<reference evidence="3" key="1">
    <citation type="submission" date="2022-05" db="EMBL/GenBank/DDBJ databases">
        <title>The Musa troglodytarum L. genome provides insights into the mechanism of non-climacteric behaviour and enrichment of carotenoids.</title>
        <authorList>
            <person name="Wang J."/>
        </authorList>
    </citation>
    <scope>NUCLEOTIDE SEQUENCE</scope>
    <source>
        <tissue evidence="3">Leaf</tissue>
    </source>
</reference>
<dbReference type="Proteomes" id="UP001055439">
    <property type="component" value="Chromosome 8"/>
</dbReference>
<accession>A0A9E7GXA7</accession>
<dbReference type="PANTHER" id="PTHR44259:SF114">
    <property type="entry name" value="OS06G0707300 PROTEIN"/>
    <property type="match status" value="1"/>
</dbReference>
<name>A0A9E7GXA7_9LILI</name>
<dbReference type="InterPro" id="IPR036047">
    <property type="entry name" value="F-box-like_dom_sf"/>
</dbReference>
<dbReference type="EMBL" id="CP097510">
    <property type="protein sequence ID" value="URE23471.1"/>
    <property type="molecule type" value="Genomic_DNA"/>
</dbReference>
<feature type="domain" description="KIB1-4 beta-propeller" evidence="2">
    <location>
        <begin position="87"/>
        <end position="191"/>
    </location>
</feature>
<keyword evidence="4" id="KW-1185">Reference proteome</keyword>
<dbReference type="AlphaFoldDB" id="A0A9E7GXA7"/>
<evidence type="ECO:0000259" key="2">
    <source>
        <dbReference type="Pfam" id="PF03478"/>
    </source>
</evidence>
<gene>
    <name evidence="3" type="ORF">MUK42_06189</name>
</gene>
<feature type="non-terminal residue" evidence="3">
    <location>
        <position position="191"/>
    </location>
</feature>
<dbReference type="InterPro" id="IPR050942">
    <property type="entry name" value="F-box_BR-signaling"/>
</dbReference>
<dbReference type="PANTHER" id="PTHR44259">
    <property type="entry name" value="OS07G0183000 PROTEIN-RELATED"/>
    <property type="match status" value="1"/>
</dbReference>
<dbReference type="InterPro" id="IPR005174">
    <property type="entry name" value="KIB1-4_b-propeller"/>
</dbReference>
<feature type="domain" description="F-box" evidence="1">
    <location>
        <begin position="24"/>
        <end position="51"/>
    </location>
</feature>
<dbReference type="Pfam" id="PF00646">
    <property type="entry name" value="F-box"/>
    <property type="match status" value="1"/>
</dbReference>
<dbReference type="InterPro" id="IPR001810">
    <property type="entry name" value="F-box_dom"/>
</dbReference>
<evidence type="ECO:0000313" key="4">
    <source>
        <dbReference type="Proteomes" id="UP001055439"/>
    </source>
</evidence>
<organism evidence="3 4">
    <name type="scientific">Musa troglodytarum</name>
    <name type="common">fe'i banana</name>
    <dbReference type="NCBI Taxonomy" id="320322"/>
    <lineage>
        <taxon>Eukaryota</taxon>
        <taxon>Viridiplantae</taxon>
        <taxon>Streptophyta</taxon>
        <taxon>Embryophyta</taxon>
        <taxon>Tracheophyta</taxon>
        <taxon>Spermatophyta</taxon>
        <taxon>Magnoliopsida</taxon>
        <taxon>Liliopsida</taxon>
        <taxon>Zingiberales</taxon>
        <taxon>Musaceae</taxon>
        <taxon>Musa</taxon>
    </lineage>
</organism>
<dbReference type="SUPFAM" id="SSF81383">
    <property type="entry name" value="F-box domain"/>
    <property type="match status" value="1"/>
</dbReference>
<evidence type="ECO:0000259" key="1">
    <source>
        <dbReference type="Pfam" id="PF00646"/>
    </source>
</evidence>
<evidence type="ECO:0000313" key="3">
    <source>
        <dbReference type="EMBL" id="URE23471.1"/>
    </source>
</evidence>
<sequence>MISSNKKHNGEVMKAKGISRYISIDIVESVLMRMNPKDAMRLSTTCKEWRVTIPQYDPTMRKTPWFFTILRSTGSCILRSVVNEDISFEIKLPSYSREQIFIENVLHGWLVIQDVTISLYNPFSRVRLDLPFAPFSSFYYFYVTSAPTNPDCIALGHNNELLFVWRPGDEFWTAEKNVEVKYYKSIVMFQG</sequence>
<protein>
    <recommendedName>
        <fullName evidence="5">F-box domain-containing protein</fullName>
    </recommendedName>
</protein>
<evidence type="ECO:0008006" key="5">
    <source>
        <dbReference type="Google" id="ProtNLM"/>
    </source>
</evidence>